<sequence>MRHSLVQNPGVRNFSTRFSLPSFIKRVNKLTDSQKDAIRRTGFGSLLLIPDQMLSKNLLVELMERWDYEKHAFVLSPGEITISLLDVALILGLRATGNPVVLRADTPFLDLERGYGVALWNRKITVASLEQRLDSLAETNNEDFVRTFVLFMFGTFLFPSTSGKIDSRYLYLLENLDNVSKFAWGAAVLADVFHWLYKRKKEKVQYVGGCLIFLQVWCLEHIDIARPSLMDCCSKFPRVCNWGSTKSHQRHWFASKFKELEANQIIWSLELTSDESNTDIIKELIEAEKRKTWPDMNQQSSLATCSRTDRTVKNGYQPIVHLVVDLETESESESSRVAYGIQSLSSDPSDKFSLHETVSRSSACHYTGKEKERKEFSQSSGADIPIVISSDDDLEDDLKKKNQTLEKQILQLKNKNIDLMRENEILKYQLSSTLKFKEQNVKLQEENKNLQQENVKLQEENESLRQENQALSLSTNTLVNRLDNLVFDVIKEECQ</sequence>
<dbReference type="RefSeq" id="XP_016463877.1">
    <property type="nucleotide sequence ID" value="XM_016608391.2"/>
</dbReference>
<dbReference type="STRING" id="4097.A0A1S3ZHY9"/>
<feature type="domain" description="Aminotransferase-like plant mobile" evidence="2">
    <location>
        <begin position="46"/>
        <end position="268"/>
    </location>
</feature>
<dbReference type="Proteomes" id="UP000790787">
    <property type="component" value="Chromosome 5"/>
</dbReference>
<reference evidence="3" key="1">
    <citation type="journal article" date="2014" name="Nat. Commun.">
        <title>The tobacco genome sequence and its comparison with those of tomato and potato.</title>
        <authorList>
            <person name="Sierro N."/>
            <person name="Battey J.N."/>
            <person name="Ouadi S."/>
            <person name="Bakaher N."/>
            <person name="Bovet L."/>
            <person name="Willig A."/>
            <person name="Goepfert S."/>
            <person name="Peitsch M.C."/>
            <person name="Ivanov N.V."/>
        </authorList>
    </citation>
    <scope>NUCLEOTIDE SEQUENCE [LARGE SCALE GENOMIC DNA]</scope>
</reference>
<dbReference type="InterPro" id="IPR019557">
    <property type="entry name" value="AminoTfrase-like_pln_mobile"/>
</dbReference>
<dbReference type="OMA" id="CVNSPIV"/>
<dbReference type="PANTHER" id="PTHR46033">
    <property type="entry name" value="PROTEIN MAIN-LIKE 2"/>
    <property type="match status" value="1"/>
</dbReference>
<protein>
    <submittedName>
        <fullName evidence="4">Uncharacterized protein LOC107786885 isoform X1</fullName>
    </submittedName>
    <submittedName>
        <fullName evidence="4">Uncharacterized protein isoform X1</fullName>
    </submittedName>
</protein>
<reference evidence="4" key="2">
    <citation type="submission" date="2025-08" db="UniProtKB">
        <authorList>
            <consortium name="RefSeq"/>
        </authorList>
    </citation>
    <scope>IDENTIFICATION</scope>
    <source>
        <tissue evidence="4">Leaf</tissue>
    </source>
</reference>
<dbReference type="GO" id="GO:0010073">
    <property type="term" value="P:meristem maintenance"/>
    <property type="evidence" value="ECO:0007669"/>
    <property type="project" value="InterPro"/>
</dbReference>
<evidence type="ECO:0000259" key="2">
    <source>
        <dbReference type="Pfam" id="PF10536"/>
    </source>
</evidence>
<evidence type="ECO:0000313" key="4">
    <source>
        <dbReference type="RefSeq" id="XP_016463877.1"/>
    </source>
</evidence>
<organism evidence="3 4">
    <name type="scientific">Nicotiana tabacum</name>
    <name type="common">Common tobacco</name>
    <dbReference type="NCBI Taxonomy" id="4097"/>
    <lineage>
        <taxon>Eukaryota</taxon>
        <taxon>Viridiplantae</taxon>
        <taxon>Streptophyta</taxon>
        <taxon>Embryophyta</taxon>
        <taxon>Tracheophyta</taxon>
        <taxon>Spermatophyta</taxon>
        <taxon>Magnoliopsida</taxon>
        <taxon>eudicotyledons</taxon>
        <taxon>Gunneridae</taxon>
        <taxon>Pentapetalae</taxon>
        <taxon>asterids</taxon>
        <taxon>lamiids</taxon>
        <taxon>Solanales</taxon>
        <taxon>Solanaceae</taxon>
        <taxon>Nicotianoideae</taxon>
        <taxon>Nicotianeae</taxon>
        <taxon>Nicotiana</taxon>
    </lineage>
</organism>
<gene>
    <name evidence="4" type="primary">LOC107786885</name>
</gene>
<keyword evidence="3" id="KW-1185">Reference proteome</keyword>
<proteinExistence type="predicted"/>
<dbReference type="PaxDb" id="4097-A0A1S3ZHY9"/>
<dbReference type="KEGG" id="nta:107786885"/>
<keyword evidence="1" id="KW-0175">Coiled coil</keyword>
<dbReference type="AlphaFoldDB" id="A0A1S3ZHY9"/>
<dbReference type="RefSeq" id="XP_016463877.1">
    <property type="nucleotide sequence ID" value="XM_016608391.1"/>
</dbReference>
<name>A0A1S3ZHY9_TOBAC</name>
<dbReference type="PANTHER" id="PTHR46033:SF8">
    <property type="entry name" value="PROTEIN MAINTENANCE OF MERISTEMS-LIKE"/>
    <property type="match status" value="1"/>
</dbReference>
<evidence type="ECO:0000313" key="3">
    <source>
        <dbReference type="Proteomes" id="UP000790787"/>
    </source>
</evidence>
<dbReference type="GeneID" id="107786885"/>
<dbReference type="Pfam" id="PF10536">
    <property type="entry name" value="PMD"/>
    <property type="match status" value="1"/>
</dbReference>
<feature type="coiled-coil region" evidence="1">
    <location>
        <begin position="395"/>
        <end position="474"/>
    </location>
</feature>
<accession>A0A1S3ZHY9</accession>
<dbReference type="OrthoDB" id="684301at2759"/>
<evidence type="ECO:0000256" key="1">
    <source>
        <dbReference type="SAM" id="Coils"/>
    </source>
</evidence>
<dbReference type="InterPro" id="IPR044824">
    <property type="entry name" value="MAIN-like"/>
</dbReference>